<dbReference type="EMBL" id="LFXA01000017">
    <property type="protein sequence ID" value="KNB49794.1"/>
    <property type="molecule type" value="Genomic_DNA"/>
</dbReference>
<dbReference type="AlphaFoldDB" id="A0A0K9X8P4"/>
<protein>
    <submittedName>
        <fullName evidence="1">Uncharacterized protein</fullName>
    </submittedName>
</protein>
<dbReference type="STRING" id="1678637.AC230_23820"/>
<accession>A0A0K9X8P4</accession>
<proteinExistence type="predicted"/>
<comment type="caution">
    <text evidence="1">The sequence shown here is derived from an EMBL/GenBank/DDBJ whole genome shotgun (WGS) entry which is preliminary data.</text>
</comment>
<gene>
    <name evidence="1" type="ORF">AC230_23820</name>
</gene>
<dbReference type="Proteomes" id="UP000037288">
    <property type="component" value="Unassembled WGS sequence"/>
</dbReference>
<sequence>MPEVSAAFWTRRMVHVWTVLRGVTTIWSPTTSILKPSNPVNARSAACRAKSSCTVMSKTSPVGHRMLAS</sequence>
<evidence type="ECO:0000313" key="2">
    <source>
        <dbReference type="Proteomes" id="UP000037288"/>
    </source>
</evidence>
<organism evidence="1 2">
    <name type="scientific">Streptomyces caatingaensis</name>
    <dbReference type="NCBI Taxonomy" id="1678637"/>
    <lineage>
        <taxon>Bacteria</taxon>
        <taxon>Bacillati</taxon>
        <taxon>Actinomycetota</taxon>
        <taxon>Actinomycetes</taxon>
        <taxon>Kitasatosporales</taxon>
        <taxon>Streptomycetaceae</taxon>
        <taxon>Streptomyces</taxon>
    </lineage>
</organism>
<reference evidence="2" key="1">
    <citation type="submission" date="2015-07" db="EMBL/GenBank/DDBJ databases">
        <title>Draft genome sequence of Streptomyces sp. CMAA 1322, a bacterium isolated from Caatinga biome, from dry forest semiarid of Brazil.</title>
        <authorList>
            <person name="Santos S.N."/>
            <person name="Gacesa R."/>
            <person name="Taketani R.G."/>
            <person name="Long P.F."/>
            <person name="Melo I.S."/>
        </authorList>
    </citation>
    <scope>NUCLEOTIDE SEQUENCE [LARGE SCALE GENOMIC DNA]</scope>
    <source>
        <strain evidence="2">CMAA 1322</strain>
    </source>
</reference>
<name>A0A0K9X8P4_9ACTN</name>
<keyword evidence="2" id="KW-1185">Reference proteome</keyword>
<evidence type="ECO:0000313" key="1">
    <source>
        <dbReference type="EMBL" id="KNB49794.1"/>
    </source>
</evidence>